<organism evidence="2 3">
    <name type="scientific">Prymnesium parvum</name>
    <name type="common">Toxic golden alga</name>
    <dbReference type="NCBI Taxonomy" id="97485"/>
    <lineage>
        <taxon>Eukaryota</taxon>
        <taxon>Haptista</taxon>
        <taxon>Haptophyta</taxon>
        <taxon>Prymnesiophyceae</taxon>
        <taxon>Prymnesiales</taxon>
        <taxon>Prymnesiaceae</taxon>
        <taxon>Prymnesium</taxon>
    </lineage>
</organism>
<feature type="compositionally biased region" description="Basic residues" evidence="1">
    <location>
        <begin position="462"/>
        <end position="473"/>
    </location>
</feature>
<evidence type="ECO:0000256" key="1">
    <source>
        <dbReference type="SAM" id="MobiDB-lite"/>
    </source>
</evidence>
<dbReference type="AlphaFoldDB" id="A0AB34JN82"/>
<dbReference type="Proteomes" id="UP001515480">
    <property type="component" value="Unassembled WGS sequence"/>
</dbReference>
<feature type="compositionally biased region" description="Low complexity" evidence="1">
    <location>
        <begin position="7"/>
        <end position="27"/>
    </location>
</feature>
<evidence type="ECO:0000313" key="3">
    <source>
        <dbReference type="Proteomes" id="UP001515480"/>
    </source>
</evidence>
<keyword evidence="3" id="KW-1185">Reference proteome</keyword>
<dbReference type="Gene3D" id="3.40.50.1460">
    <property type="match status" value="1"/>
</dbReference>
<dbReference type="EMBL" id="JBGBPQ010000006">
    <property type="protein sequence ID" value="KAL1522373.1"/>
    <property type="molecule type" value="Genomic_DNA"/>
</dbReference>
<sequence length="473" mass="50835">MPRHTPSARLPRPSLPLLAPSEAQEAAPAPPGTQDVAPLEKEKAAQAKSAGEAQSGSIDKRHVFRSKDAEETRTGERTCRRSDKVDPQESDDSHVAKLFHSPSRSGSEVTESEPSDGSSSAASIVAQPDPIDFSLSEEVAQLAISSPKVVVVAIGNSDDELGMVPLNDVRFIREKLTELSSILGIPSHFSSLQSEVADGVVQGRLSREQIGDAIRAAITKGREHNASVLIAYSGHGEVPMNGDKFDASSPKAGAWTCSDGCFTYNDIVEATERPSDSRTKVIVVSDSCGSAGLVKQHERRTISGNPVRGLLIQSGSGLTKYVRVCNVGINHSGLSPARMDDLHGAFVSYWVAKLLHINCKEDKQKMDLLGLNAKPILGAIPISDDNGKIVGRELRFAIYHNPDAPERPTRRPNVVQLADGMDFPLYYREDEEKAVSSGKAEKASQVTVKGTETETPGSLKDRSRKAAHTKHAT</sequence>
<gene>
    <name evidence="2" type="ORF">AB1Y20_017364</name>
</gene>
<protein>
    <recommendedName>
        <fullName evidence="4">Metacaspase</fullName>
    </recommendedName>
</protein>
<evidence type="ECO:0008006" key="4">
    <source>
        <dbReference type="Google" id="ProtNLM"/>
    </source>
</evidence>
<feature type="compositionally biased region" description="Basic and acidic residues" evidence="1">
    <location>
        <begin position="58"/>
        <end position="95"/>
    </location>
</feature>
<feature type="region of interest" description="Disordered" evidence="1">
    <location>
        <begin position="1"/>
        <end position="123"/>
    </location>
</feature>
<evidence type="ECO:0000313" key="2">
    <source>
        <dbReference type="EMBL" id="KAL1522373.1"/>
    </source>
</evidence>
<comment type="caution">
    <text evidence="2">The sequence shown here is derived from an EMBL/GenBank/DDBJ whole genome shotgun (WGS) entry which is preliminary data.</text>
</comment>
<accession>A0AB34JN82</accession>
<proteinExistence type="predicted"/>
<feature type="compositionally biased region" description="Polar residues" evidence="1">
    <location>
        <begin position="444"/>
        <end position="456"/>
    </location>
</feature>
<feature type="region of interest" description="Disordered" evidence="1">
    <location>
        <begin position="434"/>
        <end position="473"/>
    </location>
</feature>
<name>A0AB34JN82_PRYPA</name>
<reference evidence="2 3" key="1">
    <citation type="journal article" date="2024" name="Science">
        <title>Giant polyketide synthase enzymes in the biosynthesis of giant marine polyether toxins.</title>
        <authorList>
            <person name="Fallon T.R."/>
            <person name="Shende V.V."/>
            <person name="Wierzbicki I.H."/>
            <person name="Pendleton A.L."/>
            <person name="Watervoot N.F."/>
            <person name="Auber R.P."/>
            <person name="Gonzalez D.J."/>
            <person name="Wisecaver J.H."/>
            <person name="Moore B.S."/>
        </authorList>
    </citation>
    <scope>NUCLEOTIDE SEQUENCE [LARGE SCALE GENOMIC DNA]</scope>
    <source>
        <strain evidence="2 3">12B1</strain>
    </source>
</reference>